<accession>A0ABQ9FJW5</accession>
<dbReference type="Proteomes" id="UP001217089">
    <property type="component" value="Unassembled WGS sequence"/>
</dbReference>
<name>A0ABQ9FJW5_TEGGR</name>
<evidence type="ECO:0000313" key="1">
    <source>
        <dbReference type="EMBL" id="KAJ8316847.1"/>
    </source>
</evidence>
<evidence type="ECO:0000313" key="2">
    <source>
        <dbReference type="Proteomes" id="UP001217089"/>
    </source>
</evidence>
<comment type="caution">
    <text evidence="1">The sequence shown here is derived from an EMBL/GenBank/DDBJ whole genome shotgun (WGS) entry which is preliminary data.</text>
</comment>
<gene>
    <name evidence="1" type="ORF">KUTeg_004751</name>
</gene>
<dbReference type="EMBL" id="JARBDR010000246">
    <property type="protein sequence ID" value="KAJ8316847.1"/>
    <property type="molecule type" value="Genomic_DNA"/>
</dbReference>
<sequence>MPEKEVIADHMFVSKLLSTENLMNTSNSTMYLNDDLEGGTKEQRNSIYVSQLTPILTSNREDQVPCQSGFAYVDLECVSNSNDELFQFVLNQKSTRVTTFRHQIAHMMSDNENIILENDLIGETSNPGVNSGGTSSDFFYAFKLFKTYFDGKITNLQNGLSI</sequence>
<protein>
    <submittedName>
        <fullName evidence="1">Uncharacterized protein</fullName>
    </submittedName>
</protein>
<proteinExistence type="predicted"/>
<keyword evidence="2" id="KW-1185">Reference proteome</keyword>
<organism evidence="1 2">
    <name type="scientific">Tegillarca granosa</name>
    <name type="common">Malaysian cockle</name>
    <name type="synonym">Anadara granosa</name>
    <dbReference type="NCBI Taxonomy" id="220873"/>
    <lineage>
        <taxon>Eukaryota</taxon>
        <taxon>Metazoa</taxon>
        <taxon>Spiralia</taxon>
        <taxon>Lophotrochozoa</taxon>
        <taxon>Mollusca</taxon>
        <taxon>Bivalvia</taxon>
        <taxon>Autobranchia</taxon>
        <taxon>Pteriomorphia</taxon>
        <taxon>Arcoida</taxon>
        <taxon>Arcoidea</taxon>
        <taxon>Arcidae</taxon>
        <taxon>Tegillarca</taxon>
    </lineage>
</organism>
<reference evidence="1 2" key="1">
    <citation type="submission" date="2022-12" db="EMBL/GenBank/DDBJ databases">
        <title>Chromosome-level genome of Tegillarca granosa.</title>
        <authorList>
            <person name="Kim J."/>
        </authorList>
    </citation>
    <scope>NUCLEOTIDE SEQUENCE [LARGE SCALE GENOMIC DNA]</scope>
    <source>
        <strain evidence="1">Teg-2019</strain>
        <tissue evidence="1">Adductor muscle</tissue>
    </source>
</reference>